<dbReference type="Proteomes" id="UP000013034">
    <property type="component" value="Unassembled WGS sequence"/>
</dbReference>
<dbReference type="RefSeq" id="WP_004656434.1">
    <property type="nucleotide sequence ID" value="NZ_KB849179.1"/>
</dbReference>
<sequence>MELHSRVYYKHPDSTIMGQLEVLFTTHHGDEEKFIQTALLINPQADEITQELVDLIDSIEHDLTPEALHYVDGFAVLDFTHGSNGDENIENILLFLKRVLPDIHAQAWGCGDDDPWEFWFKFNGDELIREDDEPFNDPDEDEEIKASIYIWWHQNLPSEIKEGFLNEKE</sequence>
<comment type="caution">
    <text evidence="1">The sequence shown here is derived from an EMBL/GenBank/DDBJ whole genome shotgun (WGS) entry which is preliminary data.</text>
</comment>
<protein>
    <recommendedName>
        <fullName evidence="3">DUF695 domain-containing protein</fullName>
    </recommendedName>
</protein>
<organism evidence="1 2">
    <name type="scientific">Acinetobacter proteolyticus</name>
    <dbReference type="NCBI Taxonomy" id="1776741"/>
    <lineage>
        <taxon>Bacteria</taxon>
        <taxon>Pseudomonadati</taxon>
        <taxon>Pseudomonadota</taxon>
        <taxon>Gammaproteobacteria</taxon>
        <taxon>Moraxellales</taxon>
        <taxon>Moraxellaceae</taxon>
        <taxon>Acinetobacter</taxon>
    </lineage>
</organism>
<accession>A0ABN0JAW0</accession>
<keyword evidence="2" id="KW-1185">Reference proteome</keyword>
<evidence type="ECO:0000313" key="2">
    <source>
        <dbReference type="Proteomes" id="UP000013034"/>
    </source>
</evidence>
<gene>
    <name evidence="1" type="ORF">F993_03192</name>
</gene>
<evidence type="ECO:0000313" key="1">
    <source>
        <dbReference type="EMBL" id="ENU22299.1"/>
    </source>
</evidence>
<evidence type="ECO:0008006" key="3">
    <source>
        <dbReference type="Google" id="ProtNLM"/>
    </source>
</evidence>
<reference evidence="1 2" key="1">
    <citation type="submission" date="2013-02" db="EMBL/GenBank/DDBJ databases">
        <title>The Genome Sequence of Acinetobacter sp. NIPH 809.</title>
        <authorList>
            <consortium name="The Broad Institute Genome Sequencing Platform"/>
            <consortium name="The Broad Institute Genome Sequencing Center for Infectious Disease"/>
            <person name="Cerqueira G."/>
            <person name="Feldgarden M."/>
            <person name="Courvalin P."/>
            <person name="Perichon B."/>
            <person name="Grillot-Courvalin C."/>
            <person name="Clermont D."/>
            <person name="Rocha E."/>
            <person name="Yoon E.-J."/>
            <person name="Nemec A."/>
            <person name="Walker B."/>
            <person name="Young S.K."/>
            <person name="Zeng Q."/>
            <person name="Gargeya S."/>
            <person name="Fitzgerald M."/>
            <person name="Haas B."/>
            <person name="Abouelleil A."/>
            <person name="Alvarado L."/>
            <person name="Arachchi H.M."/>
            <person name="Berlin A.M."/>
            <person name="Chapman S.B."/>
            <person name="Dewar J."/>
            <person name="Goldberg J."/>
            <person name="Griggs A."/>
            <person name="Gujja S."/>
            <person name="Hansen M."/>
            <person name="Howarth C."/>
            <person name="Imamovic A."/>
            <person name="Larimer J."/>
            <person name="McCowan C."/>
            <person name="Murphy C."/>
            <person name="Neiman D."/>
            <person name="Pearson M."/>
            <person name="Priest M."/>
            <person name="Roberts A."/>
            <person name="Saif S."/>
            <person name="Shea T."/>
            <person name="Sisk P."/>
            <person name="Sykes S."/>
            <person name="Wortman J."/>
            <person name="Nusbaum C."/>
            <person name="Birren B."/>
        </authorList>
    </citation>
    <scope>NUCLEOTIDE SEQUENCE [LARGE SCALE GENOMIC DNA]</scope>
    <source>
        <strain evidence="1 2">NIPH 809</strain>
    </source>
</reference>
<dbReference type="EMBL" id="APOI01000028">
    <property type="protein sequence ID" value="ENU22299.1"/>
    <property type="molecule type" value="Genomic_DNA"/>
</dbReference>
<name>A0ABN0JAW0_9GAMM</name>
<proteinExistence type="predicted"/>